<sequence>MKPINTRRPSKLDLNAPLLSARRSNIAAMSSLEITRSGSLNGSCHRVPFLWEQTPGKPKDSAVVEDSGLPLPKPPPVSWQSERDTSDELEEREYDDSDDGGFSDAIDLFSLAGSLNTASERLEEEDDDNETDNDDKNEMLSPSFMIERFLPAATALAASSLSALAGDKQVKPMCGSTRIVTTKEGSCVPKVARKTYSSPKKCGLEMLFPWRVKHRVCGIKSPVRQPRPRLKP</sequence>
<feature type="region of interest" description="Disordered" evidence="1">
    <location>
        <begin position="117"/>
        <end position="138"/>
    </location>
</feature>
<accession>A0AAW1J8H2</accession>
<feature type="region of interest" description="Disordered" evidence="1">
    <location>
        <begin position="50"/>
        <end position="100"/>
    </location>
</feature>
<dbReference type="PANTHER" id="PTHR33671">
    <property type="entry name" value="N-METHYLTRANSFERASE, PUTATIVE (DUF688)-RELATED"/>
    <property type="match status" value="1"/>
</dbReference>
<dbReference type="Pfam" id="PF05097">
    <property type="entry name" value="DUF688"/>
    <property type="match status" value="1"/>
</dbReference>
<evidence type="ECO:0000313" key="2">
    <source>
        <dbReference type="EMBL" id="KAK9699178.1"/>
    </source>
</evidence>
<keyword evidence="3" id="KW-1185">Reference proteome</keyword>
<dbReference type="Proteomes" id="UP001443914">
    <property type="component" value="Unassembled WGS sequence"/>
</dbReference>
<comment type="caution">
    <text evidence="2">The sequence shown here is derived from an EMBL/GenBank/DDBJ whole genome shotgun (WGS) entry which is preliminary data.</text>
</comment>
<evidence type="ECO:0000313" key="3">
    <source>
        <dbReference type="Proteomes" id="UP001443914"/>
    </source>
</evidence>
<name>A0AAW1J8H2_SAPOF</name>
<proteinExistence type="predicted"/>
<organism evidence="2 3">
    <name type="scientific">Saponaria officinalis</name>
    <name type="common">Common soapwort</name>
    <name type="synonym">Lychnis saponaria</name>
    <dbReference type="NCBI Taxonomy" id="3572"/>
    <lineage>
        <taxon>Eukaryota</taxon>
        <taxon>Viridiplantae</taxon>
        <taxon>Streptophyta</taxon>
        <taxon>Embryophyta</taxon>
        <taxon>Tracheophyta</taxon>
        <taxon>Spermatophyta</taxon>
        <taxon>Magnoliopsida</taxon>
        <taxon>eudicotyledons</taxon>
        <taxon>Gunneridae</taxon>
        <taxon>Pentapetalae</taxon>
        <taxon>Caryophyllales</taxon>
        <taxon>Caryophyllaceae</taxon>
        <taxon>Caryophylleae</taxon>
        <taxon>Saponaria</taxon>
    </lineage>
</organism>
<dbReference type="AlphaFoldDB" id="A0AAW1J8H2"/>
<evidence type="ECO:0000256" key="1">
    <source>
        <dbReference type="SAM" id="MobiDB-lite"/>
    </source>
</evidence>
<reference evidence="2" key="1">
    <citation type="submission" date="2024-03" db="EMBL/GenBank/DDBJ databases">
        <title>WGS assembly of Saponaria officinalis var. Norfolk2.</title>
        <authorList>
            <person name="Jenkins J."/>
            <person name="Shu S."/>
            <person name="Grimwood J."/>
            <person name="Barry K."/>
            <person name="Goodstein D."/>
            <person name="Schmutz J."/>
            <person name="Leebens-Mack J."/>
            <person name="Osbourn A."/>
        </authorList>
    </citation>
    <scope>NUCLEOTIDE SEQUENCE [LARGE SCALE GENOMIC DNA]</scope>
    <source>
        <strain evidence="2">JIC</strain>
    </source>
</reference>
<gene>
    <name evidence="2" type="ORF">RND81_08G157700</name>
</gene>
<protein>
    <submittedName>
        <fullName evidence="2">Uncharacterized protein</fullName>
    </submittedName>
</protein>
<dbReference type="EMBL" id="JBDFQZ010000008">
    <property type="protein sequence ID" value="KAK9699178.1"/>
    <property type="molecule type" value="Genomic_DNA"/>
</dbReference>
<feature type="compositionally biased region" description="Acidic residues" evidence="1">
    <location>
        <begin position="87"/>
        <end position="100"/>
    </location>
</feature>
<dbReference type="PANTHER" id="PTHR33671:SF1">
    <property type="entry name" value="DUF688 FAMILY PROTEIN"/>
    <property type="match status" value="1"/>
</dbReference>
<feature type="compositionally biased region" description="Acidic residues" evidence="1">
    <location>
        <begin position="122"/>
        <end position="135"/>
    </location>
</feature>
<dbReference type="InterPro" id="IPR007789">
    <property type="entry name" value="DUF688"/>
</dbReference>